<proteinExistence type="inferred from homology"/>
<reference evidence="5 6" key="1">
    <citation type="journal article" date="2016" name="Antonie Van Leeuwenhoek">
        <title>Dongia soli sp. nov., isolated from soil from Dokdo, Korea.</title>
        <authorList>
            <person name="Kim D.U."/>
            <person name="Lee H."/>
            <person name="Kim H."/>
            <person name="Kim S.G."/>
            <person name="Ka J.O."/>
        </authorList>
    </citation>
    <scope>NUCLEOTIDE SEQUENCE [LARGE SCALE GENOMIC DNA]</scope>
    <source>
        <strain evidence="5 6">D78</strain>
    </source>
</reference>
<gene>
    <name evidence="5" type="ORF">SMD27_21035</name>
</gene>
<dbReference type="RefSeq" id="WP_320510415.1">
    <property type="nucleotide sequence ID" value="NZ_JAXCLW010000009.1"/>
</dbReference>
<dbReference type="EMBL" id="JAXCLW010000009">
    <property type="protein sequence ID" value="MDY0885340.1"/>
    <property type="molecule type" value="Genomic_DNA"/>
</dbReference>
<evidence type="ECO:0000256" key="3">
    <source>
        <dbReference type="ARBA" id="ARBA00012865"/>
    </source>
</evidence>
<dbReference type="InterPro" id="IPR045155">
    <property type="entry name" value="Beta-lactam_cat"/>
</dbReference>
<dbReference type="Pfam" id="PF13354">
    <property type="entry name" value="Beta-lactamase2"/>
    <property type="match status" value="1"/>
</dbReference>
<evidence type="ECO:0000313" key="5">
    <source>
        <dbReference type="EMBL" id="MDY0885340.1"/>
    </source>
</evidence>
<dbReference type="PANTHER" id="PTHR35333">
    <property type="entry name" value="BETA-LACTAMASE"/>
    <property type="match status" value="1"/>
</dbReference>
<evidence type="ECO:0000256" key="2">
    <source>
        <dbReference type="ARBA" id="ARBA00009009"/>
    </source>
</evidence>
<evidence type="ECO:0000313" key="6">
    <source>
        <dbReference type="Proteomes" id="UP001279642"/>
    </source>
</evidence>
<dbReference type="EC" id="3.5.2.6" evidence="3"/>
<dbReference type="InterPro" id="IPR012338">
    <property type="entry name" value="Beta-lactam/transpept-like"/>
</dbReference>
<dbReference type="PANTHER" id="PTHR35333:SF3">
    <property type="entry name" value="BETA-LACTAMASE-TYPE TRANSPEPTIDASE FOLD CONTAINING PROTEIN"/>
    <property type="match status" value="1"/>
</dbReference>
<dbReference type="GO" id="GO:0016787">
    <property type="term" value="F:hydrolase activity"/>
    <property type="evidence" value="ECO:0007669"/>
    <property type="project" value="UniProtKB-KW"/>
</dbReference>
<comment type="catalytic activity">
    <reaction evidence="1">
        <text>a beta-lactam + H2O = a substituted beta-amino acid</text>
        <dbReference type="Rhea" id="RHEA:20401"/>
        <dbReference type="ChEBI" id="CHEBI:15377"/>
        <dbReference type="ChEBI" id="CHEBI:35627"/>
        <dbReference type="ChEBI" id="CHEBI:140347"/>
        <dbReference type="EC" id="3.5.2.6"/>
    </reaction>
</comment>
<dbReference type="Gene3D" id="3.40.710.10">
    <property type="entry name" value="DD-peptidase/beta-lactamase superfamily"/>
    <property type="match status" value="1"/>
</dbReference>
<keyword evidence="5" id="KW-0378">Hydrolase</keyword>
<keyword evidence="6" id="KW-1185">Reference proteome</keyword>
<organism evidence="5 6">
    <name type="scientific">Dongia soli</name>
    <dbReference type="NCBI Taxonomy" id="600628"/>
    <lineage>
        <taxon>Bacteria</taxon>
        <taxon>Pseudomonadati</taxon>
        <taxon>Pseudomonadota</taxon>
        <taxon>Alphaproteobacteria</taxon>
        <taxon>Rhodospirillales</taxon>
        <taxon>Dongiaceae</taxon>
        <taxon>Dongia</taxon>
    </lineage>
</organism>
<name>A0ABU5EG01_9PROT</name>
<evidence type="ECO:0000259" key="4">
    <source>
        <dbReference type="Pfam" id="PF13354"/>
    </source>
</evidence>
<accession>A0ABU5EG01</accession>
<dbReference type="Proteomes" id="UP001279642">
    <property type="component" value="Unassembled WGS sequence"/>
</dbReference>
<feature type="domain" description="Beta-lactamase class A catalytic" evidence="4">
    <location>
        <begin position="55"/>
        <end position="284"/>
    </location>
</feature>
<comment type="caution">
    <text evidence="5">The sequence shown here is derived from an EMBL/GenBank/DDBJ whole genome shotgun (WGS) entry which is preliminary data.</text>
</comment>
<sequence>MFYETTAQSRKLGEELISWSLERFGKEGLAADRFAVTLLPFDKPLTPENAVERPAGFGYRSEQSFYPCSVVKAFYLAAVEARLEEGFVQPHEELDRAMRDMILWSSNTATNYIIDLVTGTTGDTLLGEGEMRDWAERRNWVNRYFQSLNWPELKSINVCQKLMDDDRYGREKIFVRLGGNNHNSLTCDATARLFYAIFSGQLVTPARSRHMAELLHRSLEPDFVTRPAAQVQGYFGGGLPEGSKLWSKAGWTGWTGDADASYRHHDAAYVELPNGRAFILVAFTQGKEMSESETVLPAIAGKVCELLAR</sequence>
<protein>
    <recommendedName>
        <fullName evidence="3">beta-lactamase</fullName>
        <ecNumber evidence="3">3.5.2.6</ecNumber>
    </recommendedName>
</protein>
<dbReference type="SUPFAM" id="SSF56601">
    <property type="entry name" value="beta-lactamase/transpeptidase-like"/>
    <property type="match status" value="1"/>
</dbReference>
<evidence type="ECO:0000256" key="1">
    <source>
        <dbReference type="ARBA" id="ARBA00001526"/>
    </source>
</evidence>
<comment type="similarity">
    <text evidence="2">Belongs to the class-A beta-lactamase family.</text>
</comment>
<dbReference type="InterPro" id="IPR000871">
    <property type="entry name" value="Beta-lactam_class-A"/>
</dbReference>